<accession>A0A6N7UYM1</accession>
<name>A0A6N7UYM1_9FIRM</name>
<comment type="caution">
    <text evidence="1">The sequence shown here is derived from an EMBL/GenBank/DDBJ whole genome shotgun (WGS) entry which is preliminary data.</text>
</comment>
<proteinExistence type="predicted"/>
<reference evidence="1 2" key="1">
    <citation type="submission" date="2019-08" db="EMBL/GenBank/DDBJ databases">
        <title>In-depth cultivation of the pig gut microbiome towards novel bacterial diversity and tailored functional studies.</title>
        <authorList>
            <person name="Wylensek D."/>
            <person name="Hitch T.C.A."/>
            <person name="Clavel T."/>
        </authorList>
    </citation>
    <scope>NUCLEOTIDE SEQUENCE [LARGE SCALE GENOMIC DNA]</scope>
    <source>
        <strain evidence="1 2">68-1-5</strain>
    </source>
</reference>
<dbReference type="Pfam" id="PF14202">
    <property type="entry name" value="TnpW"/>
    <property type="match status" value="1"/>
</dbReference>
<keyword evidence="2" id="KW-1185">Reference proteome</keyword>
<dbReference type="RefSeq" id="WP_154476313.1">
    <property type="nucleotide sequence ID" value="NZ_VULY01000018.1"/>
</dbReference>
<dbReference type="InterPro" id="IPR026990">
    <property type="entry name" value="TnpW"/>
</dbReference>
<sequence>MHENKNEQNTGTKTIKKIGKVTYEVVVHFNENAIETMQDKLKEPVKKTL</sequence>
<dbReference type="EMBL" id="VULY01000018">
    <property type="protein sequence ID" value="MSR93369.1"/>
    <property type="molecule type" value="Genomic_DNA"/>
</dbReference>
<dbReference type="AlphaFoldDB" id="A0A6N7UYM1"/>
<evidence type="ECO:0008006" key="3">
    <source>
        <dbReference type="Google" id="ProtNLM"/>
    </source>
</evidence>
<protein>
    <recommendedName>
        <fullName evidence="3">Transposon-encoded protein TnpW</fullName>
    </recommendedName>
</protein>
<dbReference type="Proteomes" id="UP000434409">
    <property type="component" value="Unassembled WGS sequence"/>
</dbReference>
<organism evidence="1 2">
    <name type="scientific">Suipraeoptans intestinalis</name>
    <dbReference type="NCBI Taxonomy" id="2606628"/>
    <lineage>
        <taxon>Bacteria</taxon>
        <taxon>Bacillati</taxon>
        <taxon>Bacillota</taxon>
        <taxon>Clostridia</taxon>
        <taxon>Lachnospirales</taxon>
        <taxon>Lachnospiraceae</taxon>
        <taxon>Suipraeoptans</taxon>
    </lineage>
</organism>
<gene>
    <name evidence="1" type="ORF">FYJ34_03565</name>
</gene>
<evidence type="ECO:0000313" key="2">
    <source>
        <dbReference type="Proteomes" id="UP000434409"/>
    </source>
</evidence>
<evidence type="ECO:0000313" key="1">
    <source>
        <dbReference type="EMBL" id="MSR93369.1"/>
    </source>
</evidence>